<evidence type="ECO:0008006" key="3">
    <source>
        <dbReference type="Google" id="ProtNLM"/>
    </source>
</evidence>
<dbReference type="EMBL" id="CP074133">
    <property type="protein sequence ID" value="QUX21338.1"/>
    <property type="molecule type" value="Genomic_DNA"/>
</dbReference>
<proteinExistence type="predicted"/>
<protein>
    <recommendedName>
        <fullName evidence="3">DUF885 family protein</fullName>
    </recommendedName>
</protein>
<gene>
    <name evidence="1" type="ORF">KGD84_23340</name>
</gene>
<dbReference type="RefSeq" id="WP_220562561.1">
    <property type="nucleotide sequence ID" value="NZ_CP074133.1"/>
</dbReference>
<reference evidence="1 2" key="1">
    <citation type="submission" date="2021-05" db="EMBL/GenBank/DDBJ databases">
        <title>Direct Submission.</title>
        <authorList>
            <person name="Li K."/>
            <person name="Gao J."/>
        </authorList>
    </citation>
    <scope>NUCLEOTIDE SEQUENCE [LARGE SCALE GENOMIC DNA]</scope>
    <source>
        <strain evidence="1 2">Mg02</strain>
    </source>
</reference>
<evidence type="ECO:0000313" key="1">
    <source>
        <dbReference type="EMBL" id="QUX21338.1"/>
    </source>
</evidence>
<accession>A0ABX8BLP1</accession>
<dbReference type="Proteomes" id="UP000676079">
    <property type="component" value="Chromosome"/>
</dbReference>
<name>A0ABX8BLP1_9ACTN</name>
<sequence length="426" mass="45737">MSIPRRPTARLRPPSPFPAAADRALKALRAADPSWARSLGDPAAPGWFFDDRSPEGDGRRTALYRRALHEAEGAAPARATPDELIDRDVLRARAAALLWRTADLRPQTWNPVAHDPAAALAGLLDDVRLPEAEYRDAVLAAALEIPGHTGVLLARLEKGPGVPPAHLTAAMRVGEHLETELESRVRVVLSPASAAPGERTTALMACHRVASAARGHILFAAHGLAQRRAAGPRVPEHRLDHRARHHRHDLRLRVTRLVARAQALTCGPAPGDGAPPVRALLPAPLFVLGWEAYAADELARRGWSGGDPGDAEGVRADRALRLLAALDRLRDALAAVVEIRLHTGDLTEPEAIGMLTVRGHHDVEEADRIWQGVRTAVFPAAARYIARRETAALLADLSGARPGAGPRALLAHGPLAPRHLRTLLGL</sequence>
<keyword evidence="2" id="KW-1185">Reference proteome</keyword>
<organism evidence="1 2">
    <name type="scientific">Nocardiopsis changdeensis</name>
    <dbReference type="NCBI Taxonomy" id="2831969"/>
    <lineage>
        <taxon>Bacteria</taxon>
        <taxon>Bacillati</taxon>
        <taxon>Actinomycetota</taxon>
        <taxon>Actinomycetes</taxon>
        <taxon>Streptosporangiales</taxon>
        <taxon>Nocardiopsidaceae</taxon>
        <taxon>Nocardiopsis</taxon>
    </lineage>
</organism>
<evidence type="ECO:0000313" key="2">
    <source>
        <dbReference type="Proteomes" id="UP000676079"/>
    </source>
</evidence>